<feature type="region of interest" description="Disordered" evidence="5">
    <location>
        <begin position="757"/>
        <end position="778"/>
    </location>
</feature>
<organism evidence="8 9">
    <name type="scientific">Handelsmanbacteria sp. (strain RIFCSPLOWO2_12_FULL_64_10)</name>
    <dbReference type="NCBI Taxonomy" id="1817868"/>
    <lineage>
        <taxon>Bacteria</taxon>
        <taxon>Candidatus Handelsmaniibacteriota</taxon>
    </lineage>
</organism>
<gene>
    <name evidence="8" type="ORF">A3F84_27195</name>
</gene>
<dbReference type="Gene3D" id="2.60.120.430">
    <property type="entry name" value="Galactose-binding lectin"/>
    <property type="match status" value="1"/>
</dbReference>
<dbReference type="InterPro" id="IPR031680">
    <property type="entry name" value="Hepar_II_III_N"/>
</dbReference>
<dbReference type="PANTHER" id="PTHR39210:SF1">
    <property type="entry name" value="HEPARIN-SULFATE LYASE"/>
    <property type="match status" value="1"/>
</dbReference>
<feature type="domain" description="Heparin-sulfate lyase N-terminal" evidence="7">
    <location>
        <begin position="143"/>
        <end position="445"/>
    </location>
</feature>
<dbReference type="Gene3D" id="1.50.10.100">
    <property type="entry name" value="Chondroitin AC/alginate lyase"/>
    <property type="match status" value="1"/>
</dbReference>
<evidence type="ECO:0000256" key="2">
    <source>
        <dbReference type="ARBA" id="ARBA00022729"/>
    </source>
</evidence>
<dbReference type="GO" id="GO:0042597">
    <property type="term" value="C:periplasmic space"/>
    <property type="evidence" value="ECO:0007669"/>
    <property type="project" value="UniProtKB-SubCell"/>
</dbReference>
<dbReference type="EMBL" id="MFKF01000324">
    <property type="protein sequence ID" value="OGG46328.1"/>
    <property type="molecule type" value="Genomic_DNA"/>
</dbReference>
<proteinExistence type="predicted"/>
<keyword evidence="4" id="KW-0456">Lyase</keyword>
<protein>
    <submittedName>
        <fullName evidence="8">Uncharacterized protein</fullName>
    </submittedName>
</protein>
<reference evidence="8 9" key="1">
    <citation type="journal article" date="2016" name="Nat. Commun.">
        <title>Thousands of microbial genomes shed light on interconnected biogeochemical processes in an aquifer system.</title>
        <authorList>
            <person name="Anantharaman K."/>
            <person name="Brown C.T."/>
            <person name="Hug L.A."/>
            <person name="Sharon I."/>
            <person name="Castelle C.J."/>
            <person name="Probst A.J."/>
            <person name="Thomas B.C."/>
            <person name="Singh A."/>
            <person name="Wilkins M.J."/>
            <person name="Karaoz U."/>
            <person name="Brodie E.L."/>
            <person name="Williams K.H."/>
            <person name="Hubbard S.S."/>
            <person name="Banfield J.F."/>
        </authorList>
    </citation>
    <scope>NUCLEOTIDE SEQUENCE [LARGE SCALE GENOMIC DNA]</scope>
    <source>
        <strain evidence="9">RIFCSPLOWO2_12_FULL_64_10</strain>
    </source>
</reference>
<dbReference type="Gene3D" id="2.70.98.70">
    <property type="match status" value="1"/>
</dbReference>
<dbReference type="Pfam" id="PF16889">
    <property type="entry name" value="Hepar_II_III_N"/>
    <property type="match status" value="1"/>
</dbReference>
<accession>A0A1F6CAV0</accession>
<feature type="domain" description="Heparinase II/III-like C-terminal" evidence="6">
    <location>
        <begin position="481"/>
        <end position="658"/>
    </location>
</feature>
<evidence type="ECO:0000313" key="8">
    <source>
        <dbReference type="EMBL" id="OGG46328.1"/>
    </source>
</evidence>
<comment type="subcellular location">
    <subcellularLocation>
        <location evidence="1">Periplasm</location>
    </subcellularLocation>
</comment>
<sequence>TQRGACALRWDTATAREVVNASVAGDWSACNRLDFWVHSSRPSDGYLVVELWCASRTGALPMNDYYFSGVKMDWQGWKRVVIPFQNFLIYGIPDGWKQVSKVVFRTRPASASPVVLHIDDLYLARVEFPQGPRLTDEEFFAGELDLDHPGLERVKTAVDRKDWTSAANALFEHVRTRTRPHHIFARTEVPQNFDTSEADRVCRHLINGQQLGRRLDWQVNPIGYLEWMHAFNRHRHWVPLATAYRATQDEKYAKEWNRQIRSWIEDSPVPLEDDGGWGAQWKMICVGCRTMEPWFETLFSFLHSHSFEVGTFVTVLKSLVEHARQIVLYNDVTTTANMRVMQGRGLANIAVCLPELRQSGDWRKLAYERLTDEIARRQVCPDGAQKEHSPGYHDTCARLFSGAYELALLNGIEVPDAFRRQIEKMYEYELYLARPDGTRPAPNDSGGVWGDSKPFLREGDRLFNRPDMRFVATGGKEGHPPARTSHHFPYVGYSVLRSGWDRDARTLFFDAGPVGETHQHEDKLNVELFAYGTLFIVDPGIASYLLDEWTAYYRGADSHNILRIDGRPQNRRALPPKEYTAAGPQDNAWVATPAFDFVRGVYADGFGDPPDRSITHERKVLFVRDPGLGGGDYFVIADRLTGEGAHTYEALWHFMPMRVIIDPVTKAARTRRLGRPNLDLLPLHPEKVSAEIVTGGLSPVQGWVAEGARERDSIPAPTAIYARHGRVPATLDWALLPYPDGDAPRIRVEALPVHRRTRDARSTDASGLRATGPDGREDHVLISHAPGVKLFGPYECDGDLALITTDAAGRIVRLGLIGGTYLKRDGERLVASERPIRYLSLVRREGRVEIERGDGDAVTVTV</sequence>
<comment type="caution">
    <text evidence="8">The sequence shown here is derived from an EMBL/GenBank/DDBJ whole genome shotgun (WGS) entry which is preliminary data.</text>
</comment>
<keyword evidence="2" id="KW-0732">Signal</keyword>
<dbReference type="Pfam" id="PF07940">
    <property type="entry name" value="Hepar_II_III_C"/>
    <property type="match status" value="1"/>
</dbReference>
<dbReference type="AlphaFoldDB" id="A0A1F6CAV0"/>
<dbReference type="InterPro" id="IPR012480">
    <property type="entry name" value="Hepar_II_III_C"/>
</dbReference>
<name>A0A1F6CAV0_HANXR</name>
<dbReference type="GO" id="GO:0016829">
    <property type="term" value="F:lyase activity"/>
    <property type="evidence" value="ECO:0007669"/>
    <property type="project" value="UniProtKB-KW"/>
</dbReference>
<feature type="non-terminal residue" evidence="8">
    <location>
        <position position="1"/>
    </location>
</feature>
<evidence type="ECO:0000259" key="7">
    <source>
        <dbReference type="Pfam" id="PF16889"/>
    </source>
</evidence>
<evidence type="ECO:0000256" key="5">
    <source>
        <dbReference type="SAM" id="MobiDB-lite"/>
    </source>
</evidence>
<evidence type="ECO:0000256" key="4">
    <source>
        <dbReference type="ARBA" id="ARBA00023239"/>
    </source>
</evidence>
<evidence type="ECO:0000256" key="3">
    <source>
        <dbReference type="ARBA" id="ARBA00022764"/>
    </source>
</evidence>
<dbReference type="PANTHER" id="PTHR39210">
    <property type="entry name" value="HEPARIN-SULFATE LYASE"/>
    <property type="match status" value="1"/>
</dbReference>
<evidence type="ECO:0000256" key="1">
    <source>
        <dbReference type="ARBA" id="ARBA00004418"/>
    </source>
</evidence>
<dbReference type="InterPro" id="IPR008929">
    <property type="entry name" value="Chondroitin_lyas"/>
</dbReference>
<evidence type="ECO:0000313" key="9">
    <source>
        <dbReference type="Proteomes" id="UP000178606"/>
    </source>
</evidence>
<keyword evidence="3" id="KW-0574">Periplasm</keyword>
<evidence type="ECO:0000259" key="6">
    <source>
        <dbReference type="Pfam" id="PF07940"/>
    </source>
</evidence>
<dbReference type="Proteomes" id="UP000178606">
    <property type="component" value="Unassembled WGS sequence"/>
</dbReference>
<dbReference type="SUPFAM" id="SSF48230">
    <property type="entry name" value="Chondroitin AC/alginate lyase"/>
    <property type="match status" value="1"/>
</dbReference>